<keyword evidence="3" id="KW-0813">Transport</keyword>
<dbReference type="RefSeq" id="WP_151528147.1">
    <property type="nucleotide sequence ID" value="NZ_CP134225.1"/>
</dbReference>
<feature type="transmembrane region" description="Helical" evidence="9">
    <location>
        <begin position="123"/>
        <end position="144"/>
    </location>
</feature>
<dbReference type="GO" id="GO:0005886">
    <property type="term" value="C:plasma membrane"/>
    <property type="evidence" value="ECO:0007669"/>
    <property type="project" value="UniProtKB-SubCell"/>
</dbReference>
<dbReference type="InterPro" id="IPR038665">
    <property type="entry name" value="Voltage-dep_anion_channel_sf"/>
</dbReference>
<evidence type="ECO:0000256" key="8">
    <source>
        <dbReference type="SAM" id="MobiDB-lite"/>
    </source>
</evidence>
<keyword evidence="5 9" id="KW-0812">Transmembrane</keyword>
<comment type="subcellular location">
    <subcellularLocation>
        <location evidence="1">Cell membrane</location>
        <topology evidence="1">Multi-pass membrane protein</topology>
    </subcellularLocation>
</comment>
<evidence type="ECO:0000256" key="3">
    <source>
        <dbReference type="ARBA" id="ARBA00022448"/>
    </source>
</evidence>
<dbReference type="Proteomes" id="UP000887300">
    <property type="component" value="Unassembled WGS sequence"/>
</dbReference>
<protein>
    <submittedName>
        <fullName evidence="10">TDT family transporter</fullName>
    </submittedName>
</protein>
<keyword evidence="4" id="KW-1003">Cell membrane</keyword>
<evidence type="ECO:0000256" key="2">
    <source>
        <dbReference type="ARBA" id="ARBA00008566"/>
    </source>
</evidence>
<dbReference type="Gene3D" id="1.50.10.150">
    <property type="entry name" value="Voltage-dependent anion channel"/>
    <property type="match status" value="1"/>
</dbReference>
<gene>
    <name evidence="10" type="ORF">HF568_08025</name>
</gene>
<dbReference type="CDD" id="cd09318">
    <property type="entry name" value="TDT_SSU1"/>
    <property type="match status" value="1"/>
</dbReference>
<evidence type="ECO:0000313" key="10">
    <source>
        <dbReference type="EMBL" id="MBU2723158.1"/>
    </source>
</evidence>
<dbReference type="PANTHER" id="PTHR31686:SF1">
    <property type="entry name" value="SULFITE EFFLUX PUMP SSU1"/>
    <property type="match status" value="1"/>
</dbReference>
<sequence length="401" mass="44490">MNLFSDVPNNDPGEIIRHFTPNWFAATMGTGILALMLEDFPMAHGLLHPAAQALWCVNVFFFVLFSALFLGRALVFPDSFRRLFDHPIQSLFIGCIPMGFATIVNGMILIWPVTANSALWAYGWWWVDAVLAILSVLLVPFFMFTSQVHSLERMTAAWLLPIVPPEVAAASGGLVAQHVAPWLGVSVIYVSYVFWAVSVLLSLGILTILFLRLTLHRLPHRDMAVSSWLPLGPIGTGAMAMITLGDADGHVFTGTSLVPMAQFDHMAGLMVALLLWGFGIWWLCMAAFFTLRYLGEGLPYNMGWWGFTFPLGVYDSSTYLLFKDTHYLPFLVLGAVFTVMLAAFWGVVTQRSLVGMWTGSLFRAPCLSEETGMLEPECSSETDPRSPSDSSKKTLMDRLRS</sequence>
<evidence type="ECO:0000256" key="6">
    <source>
        <dbReference type="ARBA" id="ARBA00022989"/>
    </source>
</evidence>
<feature type="transmembrane region" description="Helical" evidence="9">
    <location>
        <begin position="91"/>
        <end position="111"/>
    </location>
</feature>
<dbReference type="GO" id="GO:0000319">
    <property type="term" value="F:sulfite transmembrane transporter activity"/>
    <property type="evidence" value="ECO:0007669"/>
    <property type="project" value="TreeGrafter"/>
</dbReference>
<feature type="transmembrane region" description="Helical" evidence="9">
    <location>
        <begin position="50"/>
        <end position="70"/>
    </location>
</feature>
<evidence type="ECO:0000256" key="4">
    <source>
        <dbReference type="ARBA" id="ARBA00022475"/>
    </source>
</evidence>
<reference evidence="10" key="1">
    <citation type="journal article" date="2021" name="ISME J.">
        <title>Genomic evolution of the class Acidithiobacillia: deep-branching Proteobacteria living in extreme acidic conditions.</title>
        <authorList>
            <person name="Moya-Beltran A."/>
            <person name="Beard S."/>
            <person name="Rojas-Villalobos C."/>
            <person name="Issotta F."/>
            <person name="Gallardo Y."/>
            <person name="Ulloa R."/>
            <person name="Giaveno A."/>
            <person name="Degli Esposti M."/>
            <person name="Johnson D.B."/>
            <person name="Quatrini R."/>
        </authorList>
    </citation>
    <scope>NUCLEOTIDE SEQUENCE</scope>
    <source>
        <strain evidence="10">DSM 583</strain>
    </source>
</reference>
<comment type="similarity">
    <text evidence="2">Belongs to the tellurite-resistance/dicarboxylate transporter (TDT) family.</text>
</comment>
<organism evidence="10 11">
    <name type="scientific">Acidithiobacillus ferridurans</name>
    <dbReference type="NCBI Taxonomy" id="1232575"/>
    <lineage>
        <taxon>Bacteria</taxon>
        <taxon>Pseudomonadati</taxon>
        <taxon>Pseudomonadota</taxon>
        <taxon>Acidithiobacillia</taxon>
        <taxon>Acidithiobacillales</taxon>
        <taxon>Acidithiobacillaceae</taxon>
        <taxon>Acidithiobacillus</taxon>
    </lineage>
</organism>
<dbReference type="EMBL" id="JABBHS010000238">
    <property type="protein sequence ID" value="MBU2723158.1"/>
    <property type="molecule type" value="Genomic_DNA"/>
</dbReference>
<keyword evidence="7 9" id="KW-0472">Membrane</keyword>
<dbReference type="AlphaFoldDB" id="A0A8X8KBE8"/>
<comment type="caution">
    <text evidence="10">The sequence shown here is derived from an EMBL/GenBank/DDBJ whole genome shotgun (WGS) entry which is preliminary data.</text>
</comment>
<evidence type="ECO:0000256" key="7">
    <source>
        <dbReference type="ARBA" id="ARBA00023136"/>
    </source>
</evidence>
<dbReference type="PANTHER" id="PTHR31686">
    <property type="match status" value="1"/>
</dbReference>
<keyword evidence="6 9" id="KW-1133">Transmembrane helix</keyword>
<dbReference type="InterPro" id="IPR004695">
    <property type="entry name" value="SLAC1/Mae1/Ssu1/TehA"/>
</dbReference>
<name>A0A8X8KBE8_ACIFI</name>
<accession>A0A8X8KBE8</accession>
<feature type="region of interest" description="Disordered" evidence="8">
    <location>
        <begin position="374"/>
        <end position="401"/>
    </location>
</feature>
<proteinExistence type="inferred from homology"/>
<feature type="transmembrane region" description="Helical" evidence="9">
    <location>
        <begin position="192"/>
        <end position="211"/>
    </location>
</feature>
<evidence type="ECO:0000256" key="1">
    <source>
        <dbReference type="ARBA" id="ARBA00004651"/>
    </source>
</evidence>
<feature type="transmembrane region" description="Helical" evidence="9">
    <location>
        <begin position="265"/>
        <end position="291"/>
    </location>
</feature>
<feature type="transmembrane region" description="Helical" evidence="9">
    <location>
        <begin position="303"/>
        <end position="322"/>
    </location>
</feature>
<feature type="transmembrane region" description="Helical" evidence="9">
    <location>
        <begin position="328"/>
        <end position="348"/>
    </location>
</feature>
<feature type="compositionally biased region" description="Basic and acidic residues" evidence="8">
    <location>
        <begin position="382"/>
        <end position="401"/>
    </location>
</feature>
<evidence type="ECO:0000313" key="11">
    <source>
        <dbReference type="Proteomes" id="UP000887300"/>
    </source>
</evidence>
<evidence type="ECO:0000256" key="5">
    <source>
        <dbReference type="ARBA" id="ARBA00022692"/>
    </source>
</evidence>
<dbReference type="Pfam" id="PF03595">
    <property type="entry name" value="SLAC1"/>
    <property type="match status" value="1"/>
</dbReference>
<feature type="transmembrane region" description="Helical" evidence="9">
    <location>
        <begin position="223"/>
        <end position="245"/>
    </location>
</feature>
<evidence type="ECO:0000256" key="9">
    <source>
        <dbReference type="SAM" id="Phobius"/>
    </source>
</evidence>
<dbReference type="InterPro" id="IPR051629">
    <property type="entry name" value="Sulfite_efflux_TDT"/>
</dbReference>